<dbReference type="EMBL" id="FNOK01000059">
    <property type="protein sequence ID" value="SDZ31685.1"/>
    <property type="molecule type" value="Genomic_DNA"/>
</dbReference>
<reference evidence="3" key="1">
    <citation type="submission" date="2016-10" db="EMBL/GenBank/DDBJ databases">
        <authorList>
            <person name="Varghese N."/>
            <person name="Submissions S."/>
        </authorList>
    </citation>
    <scope>NUCLEOTIDE SEQUENCE [LARGE SCALE GENOMIC DNA]</scope>
    <source>
        <strain evidence="3">CGMCC 4.3530</strain>
    </source>
</reference>
<dbReference type="Pfam" id="PF18969">
    <property type="entry name" value="DUF5708"/>
    <property type="match status" value="1"/>
</dbReference>
<organism evidence="2 3">
    <name type="scientific">Saccharopolyspora shandongensis</name>
    <dbReference type="NCBI Taxonomy" id="418495"/>
    <lineage>
        <taxon>Bacteria</taxon>
        <taxon>Bacillati</taxon>
        <taxon>Actinomycetota</taxon>
        <taxon>Actinomycetes</taxon>
        <taxon>Pseudonocardiales</taxon>
        <taxon>Pseudonocardiaceae</taxon>
        <taxon>Saccharopolyspora</taxon>
    </lineage>
</organism>
<evidence type="ECO:0000313" key="2">
    <source>
        <dbReference type="EMBL" id="SDZ31685.1"/>
    </source>
</evidence>
<keyword evidence="3" id="KW-1185">Reference proteome</keyword>
<gene>
    <name evidence="2" type="ORF">SAMN05216215_105948</name>
</gene>
<dbReference type="AlphaFoldDB" id="A0A1H3S290"/>
<accession>A0A1H3S290</accession>
<name>A0A1H3S290_9PSEU</name>
<protein>
    <submittedName>
        <fullName evidence="2">Uncharacterized protein</fullName>
    </submittedName>
</protein>
<dbReference type="RefSeq" id="WP_218157631.1">
    <property type="nucleotide sequence ID" value="NZ_FNOK01000059.1"/>
</dbReference>
<keyword evidence="1" id="KW-0472">Membrane</keyword>
<feature type="transmembrane region" description="Helical" evidence="1">
    <location>
        <begin position="49"/>
        <end position="69"/>
    </location>
</feature>
<dbReference type="Proteomes" id="UP000199529">
    <property type="component" value="Unassembled WGS sequence"/>
</dbReference>
<dbReference type="STRING" id="418495.SAMN05216215_105948"/>
<keyword evidence="1" id="KW-0812">Transmembrane</keyword>
<evidence type="ECO:0000256" key="1">
    <source>
        <dbReference type="SAM" id="Phobius"/>
    </source>
</evidence>
<proteinExistence type="predicted"/>
<evidence type="ECO:0000313" key="3">
    <source>
        <dbReference type="Proteomes" id="UP000199529"/>
    </source>
</evidence>
<dbReference type="InterPro" id="IPR043762">
    <property type="entry name" value="DUF5708"/>
</dbReference>
<keyword evidence="1" id="KW-1133">Transmembrane helix</keyword>
<sequence length="77" mass="7833">MGKVEKIESGARAARKTLVSGVVLALIGAVLWATTDGIELPVISPSKVGVVLLVVGAIEIVVGLAMVIGRSVRGRQG</sequence>